<keyword evidence="2 6" id="KW-0032">Aminotransferase</keyword>
<dbReference type="Gene3D" id="3.40.640.10">
    <property type="entry name" value="Type I PLP-dependent aspartate aminotransferase-like (Major domain)"/>
    <property type="match status" value="1"/>
</dbReference>
<dbReference type="NCBIfam" id="NF004767">
    <property type="entry name" value="PRK06105.1"/>
    <property type="match status" value="1"/>
</dbReference>
<evidence type="ECO:0000256" key="2">
    <source>
        <dbReference type="ARBA" id="ARBA00022576"/>
    </source>
</evidence>
<dbReference type="InterPro" id="IPR049704">
    <property type="entry name" value="Aminotrans_3_PPA_site"/>
</dbReference>
<dbReference type="PIRSF" id="PIRSF000521">
    <property type="entry name" value="Transaminase_4ab_Lys_Orn"/>
    <property type="match status" value="1"/>
</dbReference>
<dbReference type="CDD" id="cd00610">
    <property type="entry name" value="OAT_like"/>
    <property type="match status" value="1"/>
</dbReference>
<gene>
    <name evidence="6" type="primary">GABATP3_1</name>
    <name evidence="6" type="ORF">CASFOL_011368</name>
</gene>
<proteinExistence type="inferred from homology"/>
<dbReference type="InterPro" id="IPR005814">
    <property type="entry name" value="Aminotrans_3"/>
</dbReference>
<evidence type="ECO:0000313" key="6">
    <source>
        <dbReference type="EMBL" id="KAL3646188.1"/>
    </source>
</evidence>
<dbReference type="FunFam" id="3.40.640.10:FF:000014">
    <property type="entry name" value="Adenosylmethionine-8-amino-7-oxononanoate aminotransferase, probable"/>
    <property type="match status" value="1"/>
</dbReference>
<dbReference type="Gene3D" id="3.90.1150.10">
    <property type="entry name" value="Aspartate Aminotransferase, domain 1"/>
    <property type="match status" value="1"/>
</dbReference>
<accession>A0ABD3DVP7</accession>
<dbReference type="PROSITE" id="PS00600">
    <property type="entry name" value="AA_TRANSFER_CLASS_3"/>
    <property type="match status" value="1"/>
</dbReference>
<keyword evidence="3 6" id="KW-0808">Transferase</keyword>
<name>A0ABD3DVP7_9LAMI</name>
<dbReference type="EMBL" id="JAVIJP010000013">
    <property type="protein sequence ID" value="KAL3646188.1"/>
    <property type="molecule type" value="Genomic_DNA"/>
</dbReference>
<dbReference type="GO" id="GO:0034387">
    <property type="term" value="F:4-aminobutyrate:pyruvate transaminase activity"/>
    <property type="evidence" value="ECO:0007669"/>
    <property type="project" value="UniProtKB-EC"/>
</dbReference>
<evidence type="ECO:0000313" key="7">
    <source>
        <dbReference type="Proteomes" id="UP001632038"/>
    </source>
</evidence>
<dbReference type="Pfam" id="PF00202">
    <property type="entry name" value="Aminotran_3"/>
    <property type="match status" value="1"/>
</dbReference>
<keyword evidence="4 5" id="KW-0663">Pyridoxal phosphate</keyword>
<dbReference type="Proteomes" id="UP001632038">
    <property type="component" value="Unassembled WGS sequence"/>
</dbReference>
<dbReference type="AlphaFoldDB" id="A0ABD3DVP7"/>
<dbReference type="InterPro" id="IPR015422">
    <property type="entry name" value="PyrdxlP-dep_Trfase_small"/>
</dbReference>
<keyword evidence="7" id="KW-1185">Reference proteome</keyword>
<dbReference type="InterPro" id="IPR015421">
    <property type="entry name" value="PyrdxlP-dep_Trfase_major"/>
</dbReference>
<comment type="similarity">
    <text evidence="1 5">Belongs to the class-III pyridoxal-phosphate-dependent aminotransferase family.</text>
</comment>
<dbReference type="InterPro" id="IPR015424">
    <property type="entry name" value="PyrdxlP-dep_Trfase"/>
</dbReference>
<sequence>MNRLVQSTLRNATQDISATNSLSKHLAQASILVKSYATDASLQKDVSSTHDKKDYKGHDMLAPFTAGWQTTDLNPLVIEKSEGSYVYDVNGKKYLDALAGLWCTSLGGNEPRLVEAATKQLKTLPFYHSFWNRSTRPSLDLASELLDMFTANKMARVFFTNSGSEANDSQVKLVWYYNNALGRPDKKKFIARTKSYHGSTLISASLSGLPALHQKFDLPAPFVLHTDCPHYWRFHQPGETEEEYSTRLANNLENLILKEGPDTIAAFIAEPVMGAGGVIPPPATYFEKIQAVLKKYDILFIADEVICAFGRVGTMFACDKYGIKPDLVSIAKALSSAYMPIGAVLVSPKVYDVVHSQSNQLGVFSHGFTYSGHPVACAVALETLKIYKERNILDQINKIAPKFQEGVKAFSNSPIIGEIRGTGLLLGTEFTDNKSPNDPFPPEWGIGAYFGAQCEKHGMLVRVAGDNIMMSPPFIMTPEEIDELIEKYGKALKDTEERVLELKSQKK</sequence>
<organism evidence="6 7">
    <name type="scientific">Castilleja foliolosa</name>
    <dbReference type="NCBI Taxonomy" id="1961234"/>
    <lineage>
        <taxon>Eukaryota</taxon>
        <taxon>Viridiplantae</taxon>
        <taxon>Streptophyta</taxon>
        <taxon>Embryophyta</taxon>
        <taxon>Tracheophyta</taxon>
        <taxon>Spermatophyta</taxon>
        <taxon>Magnoliopsida</taxon>
        <taxon>eudicotyledons</taxon>
        <taxon>Gunneridae</taxon>
        <taxon>Pentapetalae</taxon>
        <taxon>asterids</taxon>
        <taxon>lamiids</taxon>
        <taxon>Lamiales</taxon>
        <taxon>Orobanchaceae</taxon>
        <taxon>Pedicularideae</taxon>
        <taxon>Castillejinae</taxon>
        <taxon>Castilleja</taxon>
    </lineage>
</organism>
<dbReference type="GO" id="GO:0009821">
    <property type="term" value="P:alkaloid biosynthetic process"/>
    <property type="evidence" value="ECO:0007669"/>
    <property type="project" value="UniProtKB-ARBA"/>
</dbReference>
<evidence type="ECO:0000256" key="3">
    <source>
        <dbReference type="ARBA" id="ARBA00022679"/>
    </source>
</evidence>
<protein>
    <submittedName>
        <fullName evidence="6">Gamma aminobutyrate transaminase 3, chloroplastic</fullName>
        <ecNumber evidence="6">2.6.1.96</ecNumber>
    </submittedName>
</protein>
<reference evidence="7" key="1">
    <citation type="journal article" date="2024" name="IScience">
        <title>Strigolactones Initiate the Formation of Haustorium-like Structures in Castilleja.</title>
        <authorList>
            <person name="Buerger M."/>
            <person name="Peterson D."/>
            <person name="Chory J."/>
        </authorList>
    </citation>
    <scope>NUCLEOTIDE SEQUENCE [LARGE SCALE GENOMIC DNA]</scope>
</reference>
<evidence type="ECO:0000256" key="1">
    <source>
        <dbReference type="ARBA" id="ARBA00008954"/>
    </source>
</evidence>
<dbReference type="SUPFAM" id="SSF53383">
    <property type="entry name" value="PLP-dependent transferases"/>
    <property type="match status" value="1"/>
</dbReference>
<dbReference type="EC" id="2.6.1.96" evidence="6"/>
<dbReference type="PANTHER" id="PTHR42684:SF19">
    <property type="entry name" value="GAMMA AMINOBUTYRATE TRANSAMINASE 3, CHLOROPLASTIC"/>
    <property type="match status" value="1"/>
</dbReference>
<evidence type="ECO:0000256" key="4">
    <source>
        <dbReference type="ARBA" id="ARBA00022898"/>
    </source>
</evidence>
<dbReference type="PANTHER" id="PTHR42684">
    <property type="entry name" value="ADENOSYLMETHIONINE-8-AMINO-7-OXONONANOATE AMINOTRANSFERASE"/>
    <property type="match status" value="1"/>
</dbReference>
<evidence type="ECO:0000256" key="5">
    <source>
        <dbReference type="RuleBase" id="RU003560"/>
    </source>
</evidence>
<comment type="caution">
    <text evidence="6">The sequence shown here is derived from an EMBL/GenBank/DDBJ whole genome shotgun (WGS) entry which is preliminary data.</text>
</comment>